<reference evidence="1 2" key="1">
    <citation type="submission" date="2011-06" db="EMBL/GenBank/DDBJ databases">
        <authorList>
            <person name="Bador J."/>
            <person name="Amoureux L."/>
            <person name="Neuwirth C."/>
        </authorList>
    </citation>
    <scope>NUCLEOTIDE SEQUENCE [LARGE SCALE GENOMIC DNA]</scope>
    <source>
        <strain evidence="1 2">AXX-A</strain>
    </source>
</reference>
<dbReference type="AlphaFoldDB" id="F7SVL4"/>
<proteinExistence type="predicted"/>
<organism evidence="1 2">
    <name type="scientific">Achromobacter insuavis AXX-A</name>
    <dbReference type="NCBI Taxonomy" id="1003200"/>
    <lineage>
        <taxon>Bacteria</taxon>
        <taxon>Pseudomonadati</taxon>
        <taxon>Pseudomonadota</taxon>
        <taxon>Betaproteobacteria</taxon>
        <taxon>Burkholderiales</taxon>
        <taxon>Alcaligenaceae</taxon>
        <taxon>Achromobacter</taxon>
    </lineage>
</organism>
<gene>
    <name evidence="1" type="ORF">AXXA_03544</name>
</gene>
<accession>F7SVL4</accession>
<dbReference type="PATRIC" id="fig|1003200.3.peg.679"/>
<protein>
    <submittedName>
        <fullName evidence="1">Uncharacterized protein</fullName>
    </submittedName>
</protein>
<dbReference type="RefSeq" id="WP_006390758.1">
    <property type="nucleotide sequence ID" value="NZ_GL982453.1"/>
</dbReference>
<dbReference type="OrthoDB" id="6877001at2"/>
<dbReference type="Proteomes" id="UP000004853">
    <property type="component" value="Unassembled WGS sequence"/>
</dbReference>
<evidence type="ECO:0000313" key="1">
    <source>
        <dbReference type="EMBL" id="EGP47795.1"/>
    </source>
</evidence>
<comment type="caution">
    <text evidence="1">The sequence shown here is derived from an EMBL/GenBank/DDBJ whole genome shotgun (WGS) entry which is preliminary data.</text>
</comment>
<evidence type="ECO:0000313" key="2">
    <source>
        <dbReference type="Proteomes" id="UP000004853"/>
    </source>
</evidence>
<name>F7SVL4_9BURK</name>
<dbReference type="EMBL" id="AFRQ01000028">
    <property type="protein sequence ID" value="EGP47795.1"/>
    <property type="molecule type" value="Genomic_DNA"/>
</dbReference>
<dbReference type="HOGENOM" id="CLU_2340371_0_0_4"/>
<sequence>MATAPLAHAAGEWYEGGTLHSATLKQWASATTQNKMATMADMVVAAKLAKRPMEVVEQSVRAASCIDEVANEKAAQGQEVATVAAMCMMNGKRGSAR</sequence>